<reference evidence="2" key="1">
    <citation type="submission" date="2016-10" db="EMBL/GenBank/DDBJ databases">
        <authorList>
            <person name="Varghese N."/>
            <person name="Submissions S."/>
        </authorList>
    </citation>
    <scope>NUCLEOTIDE SEQUENCE [LARGE SCALE GENOMIC DNA]</scope>
    <source>
        <strain evidence="2">SLH 33</strain>
    </source>
</reference>
<dbReference type="STRING" id="1353158.SAMN04488587_0197"/>
<keyword evidence="2" id="KW-1185">Reference proteome</keyword>
<sequence length="522" mass="61374">MESEYIKQYQDTNERFGHLSNYYPFFRIYAYTSKNKLNYDAPYLAIEVLSLLIKKGKLMGRSVMIDEIEEYIKLVLKHICPDLELDSREVTQTILKLLETDRHGKSYCFKHVDPIHNKEDPQYVYLIEYNVKSKGYDISNAGLSFMLSTKELPEESKISVSLLLFKQQIKNRSFVTALNTVMELNLDVIRKKEMKQHLLDKMMYNASDITDDFTVFTQGIFSQLQQEKELFNQVRITLMEFTDGQYDFSNSSTRIDEKDFIILKQISTELERGYNLHSSLLKDYTDLPQEYEKICQIKVNSLFDKKWHFKEVLENNVKNNRPNDAHIISLQPMLKPNVPKFFSLFKAFEPQVISHKKENITETRQEEDWTGIIISGDQYDATLVSNFKTYAYALLNCININSNQTTLETFIEMVDTTYNHEAVRNIDLIPFLLSLNNHEHDEDEYVSSSDKTEAYITRFNFDRINRSDIETRSLMGNTLIWAHQKLDLPYTRLCIQPDPDNSLNIIEDDSRIQISNMTLWLE</sequence>
<proteinExistence type="predicted"/>
<organism evidence="1 2">
    <name type="scientific">Methanococcoides vulcani</name>
    <dbReference type="NCBI Taxonomy" id="1353158"/>
    <lineage>
        <taxon>Archaea</taxon>
        <taxon>Methanobacteriati</taxon>
        <taxon>Methanobacteriota</taxon>
        <taxon>Stenosarchaea group</taxon>
        <taxon>Methanomicrobia</taxon>
        <taxon>Methanosarcinales</taxon>
        <taxon>Methanosarcinaceae</taxon>
        <taxon>Methanococcoides</taxon>
    </lineage>
</organism>
<dbReference type="AlphaFoldDB" id="A0A1H9Y335"/>
<evidence type="ECO:0000313" key="1">
    <source>
        <dbReference type="EMBL" id="SES63244.1"/>
    </source>
</evidence>
<accession>A0A1H9Y335</accession>
<dbReference type="RefSeq" id="WP_091688167.1">
    <property type="nucleotide sequence ID" value="NZ_CAAGSJ010000004.1"/>
</dbReference>
<dbReference type="EMBL" id="FOHQ01000001">
    <property type="protein sequence ID" value="SES63244.1"/>
    <property type="molecule type" value="Genomic_DNA"/>
</dbReference>
<dbReference type="Proteomes" id="UP000243338">
    <property type="component" value="Unassembled WGS sequence"/>
</dbReference>
<protein>
    <submittedName>
        <fullName evidence="1">Uncharacterized protein</fullName>
    </submittedName>
</protein>
<name>A0A1H9Y335_9EURY</name>
<dbReference type="OrthoDB" id="145312at2157"/>
<evidence type="ECO:0000313" key="2">
    <source>
        <dbReference type="Proteomes" id="UP000243338"/>
    </source>
</evidence>
<gene>
    <name evidence="1" type="ORF">SAMN04488587_0197</name>
</gene>